<dbReference type="InterPro" id="IPR029056">
    <property type="entry name" value="Ribokinase-like"/>
</dbReference>
<keyword evidence="10" id="KW-0460">Magnesium</keyword>
<evidence type="ECO:0000256" key="1">
    <source>
        <dbReference type="ARBA" id="ARBA00001771"/>
    </source>
</evidence>
<dbReference type="AlphaFoldDB" id="A0A3G2S2F2"/>
<dbReference type="Pfam" id="PF02110">
    <property type="entry name" value="HK"/>
    <property type="match status" value="1"/>
</dbReference>
<dbReference type="GO" id="GO:0009228">
    <property type="term" value="P:thiamine biosynthetic process"/>
    <property type="evidence" value="ECO:0007669"/>
    <property type="project" value="UniProtKB-KW"/>
</dbReference>
<dbReference type="CDD" id="cd00564">
    <property type="entry name" value="TMP_TenI"/>
    <property type="match status" value="1"/>
</dbReference>
<proteinExistence type="inferred from homology"/>
<dbReference type="SUPFAM" id="SSF53613">
    <property type="entry name" value="Ribokinase-like"/>
    <property type="match status" value="1"/>
</dbReference>
<dbReference type="Proteomes" id="UP000269793">
    <property type="component" value="Chromosome II"/>
</dbReference>
<comment type="pathway">
    <text evidence="3">Cofactor biosynthesis; thiamine diphosphate biosynthesis; 4-methyl-5-(2-phosphoethyl)-thiazole from 5-(2-hydroxyethyl)-4-methylthiazole: step 1/1.</text>
</comment>
<keyword evidence="7" id="KW-0547">Nucleotide-binding</keyword>
<evidence type="ECO:0000256" key="10">
    <source>
        <dbReference type="ARBA" id="ARBA00022842"/>
    </source>
</evidence>
<comment type="catalytic activity">
    <reaction evidence="12">
        <text>4-methyl-5-(2-phosphooxyethyl)-thiazole + 4-amino-2-methyl-5-(diphosphooxymethyl)pyrimidine + H(+) = thiamine phosphate + diphosphate</text>
        <dbReference type="Rhea" id="RHEA:22328"/>
        <dbReference type="ChEBI" id="CHEBI:15378"/>
        <dbReference type="ChEBI" id="CHEBI:33019"/>
        <dbReference type="ChEBI" id="CHEBI:37575"/>
        <dbReference type="ChEBI" id="CHEBI:57841"/>
        <dbReference type="ChEBI" id="CHEBI:58296"/>
        <dbReference type="EC" id="2.5.1.3"/>
    </reaction>
</comment>
<dbReference type="STRING" id="425264.A0A3G2S2F2"/>
<comment type="pathway">
    <text evidence="4">Cofactor biosynthesis; thiamine diphosphate biosynthesis; thiamine phosphate from 4-amino-2-methyl-5-diphosphomethylpyrimidine and 4-methyl-5-(2-phosphoethyl)-thiazole: step 1/1.</text>
</comment>
<dbReference type="PANTHER" id="PTHR20857">
    <property type="entry name" value="THIAMINE-PHOSPHATE PYROPHOSPHORYLASE"/>
    <property type="match status" value="1"/>
</dbReference>
<evidence type="ECO:0000259" key="15">
    <source>
        <dbReference type="Pfam" id="PF02581"/>
    </source>
</evidence>
<dbReference type="OrthoDB" id="4994at2759"/>
<dbReference type="VEuPathDB" id="FungiDB:DNF11_1291"/>
<evidence type="ECO:0000256" key="9">
    <source>
        <dbReference type="ARBA" id="ARBA00022840"/>
    </source>
</evidence>
<keyword evidence="6" id="KW-0479">Metal-binding</keyword>
<comment type="catalytic activity">
    <reaction evidence="1">
        <text>5-(2-hydroxyethyl)-4-methylthiazole + ATP = 4-methyl-5-(2-phosphooxyethyl)-thiazole + ADP + H(+)</text>
        <dbReference type="Rhea" id="RHEA:24212"/>
        <dbReference type="ChEBI" id="CHEBI:15378"/>
        <dbReference type="ChEBI" id="CHEBI:17957"/>
        <dbReference type="ChEBI" id="CHEBI:30616"/>
        <dbReference type="ChEBI" id="CHEBI:58296"/>
        <dbReference type="ChEBI" id="CHEBI:456216"/>
        <dbReference type="EC" id="2.7.1.50"/>
    </reaction>
</comment>
<keyword evidence="5 16" id="KW-0808">Transferase</keyword>
<dbReference type="PRINTS" id="PR01099">
    <property type="entry name" value="HYETHTZKNASE"/>
</dbReference>
<dbReference type="InterPro" id="IPR000417">
    <property type="entry name" value="Hyethyz_kinase"/>
</dbReference>
<gene>
    <name evidence="16" type="primary">thi4</name>
    <name evidence="16" type="ORF">DNF11_1291</name>
</gene>
<organism evidence="16 17">
    <name type="scientific">Malassezia restricta (strain ATCC 96810 / NBRC 103918 / CBS 7877)</name>
    <name type="common">Seborrheic dermatitis infection agent</name>
    <dbReference type="NCBI Taxonomy" id="425264"/>
    <lineage>
        <taxon>Eukaryota</taxon>
        <taxon>Fungi</taxon>
        <taxon>Dikarya</taxon>
        <taxon>Basidiomycota</taxon>
        <taxon>Ustilaginomycotina</taxon>
        <taxon>Malasseziomycetes</taxon>
        <taxon>Malasseziales</taxon>
        <taxon>Malasseziaceae</taxon>
        <taxon>Malassezia</taxon>
    </lineage>
</organism>
<comment type="catalytic activity">
    <reaction evidence="13">
        <text>2-(2-carboxy-4-methylthiazol-5-yl)ethyl phosphate + 4-amino-2-methyl-5-(diphosphooxymethyl)pyrimidine + 2 H(+) = thiamine phosphate + CO2 + diphosphate</text>
        <dbReference type="Rhea" id="RHEA:47848"/>
        <dbReference type="ChEBI" id="CHEBI:15378"/>
        <dbReference type="ChEBI" id="CHEBI:16526"/>
        <dbReference type="ChEBI" id="CHEBI:33019"/>
        <dbReference type="ChEBI" id="CHEBI:37575"/>
        <dbReference type="ChEBI" id="CHEBI:57841"/>
        <dbReference type="ChEBI" id="CHEBI:62890"/>
        <dbReference type="EC" id="2.5.1.3"/>
    </reaction>
</comment>
<comment type="cofactor">
    <cofactor evidence="2">
        <name>Mg(2+)</name>
        <dbReference type="ChEBI" id="CHEBI:18420"/>
    </cofactor>
</comment>
<keyword evidence="8 16" id="KW-0418">Kinase</keyword>
<dbReference type="EMBL" id="CP033149">
    <property type="protein sequence ID" value="AYO42241.1"/>
    <property type="molecule type" value="Genomic_DNA"/>
</dbReference>
<dbReference type="Gene3D" id="3.40.1190.20">
    <property type="match status" value="1"/>
</dbReference>
<keyword evidence="11" id="KW-0784">Thiamine biosynthesis</keyword>
<evidence type="ECO:0000256" key="5">
    <source>
        <dbReference type="ARBA" id="ARBA00022679"/>
    </source>
</evidence>
<sequence length="567" mass="60410">MVQVGSFAAMTLDLSVYLVTGRELLPPGKDYFVSLEESIRDGHVPIVQIREKSASFQEFLDIARASLTICDKYHVRMIINDSIDVAEHLPERVGLHIGQDDEKIECARRRLGPNRIIGLSVHTVEEAQAALNSDVNYVGIGPCWPTKSKDGVKDDDALMLCGARDIVASLRRESASTPPGKHTSLPSVLIGSLNARTARRSLLGSSTEHAMADGIAVISAIVSRQDPDAAAKELHDIVTRARREHESIFSSSAQPNELVQQSRELLTAHHARYDCNTRKHDTSRVTLPRPLVQSITSHVSSNFSANITLAFSASPIMSHEAQEAEALSYAQGSLLLNLGSISSEARRGMSVAGPAANERGKPVVLDPVGAGATPYRLATVHSILNETQVTLIKGNAAEIAALCGSNDAKAQGVDSVGELRSAPALVRRLARQEGAFVLLTGEVDYLTDGECVIESRCGSEMLGCVTATGCSLGCMVAAGLAAAQVKYGVQLGCQTQQRRVPPRTHSALLVGALAALLTFTIASEHAAERPTVHGPGSFIPALLDEVAGFDPTCLPSYVERVTLSPVS</sequence>
<dbReference type="GO" id="GO:0009229">
    <property type="term" value="P:thiamine diphosphate biosynthetic process"/>
    <property type="evidence" value="ECO:0007669"/>
    <property type="project" value="UniProtKB-UniPathway"/>
</dbReference>
<dbReference type="HAMAP" id="MF_00228">
    <property type="entry name" value="Thz_kinase"/>
    <property type="match status" value="1"/>
</dbReference>
<comment type="catalytic activity">
    <reaction evidence="14">
        <text>2-[(2R,5Z)-2-carboxy-4-methylthiazol-5(2H)-ylidene]ethyl phosphate + 4-amino-2-methyl-5-(diphosphooxymethyl)pyrimidine + 2 H(+) = thiamine phosphate + CO2 + diphosphate</text>
        <dbReference type="Rhea" id="RHEA:47844"/>
        <dbReference type="ChEBI" id="CHEBI:15378"/>
        <dbReference type="ChEBI" id="CHEBI:16526"/>
        <dbReference type="ChEBI" id="CHEBI:33019"/>
        <dbReference type="ChEBI" id="CHEBI:37575"/>
        <dbReference type="ChEBI" id="CHEBI:57841"/>
        <dbReference type="ChEBI" id="CHEBI:62899"/>
        <dbReference type="EC" id="2.5.1.3"/>
    </reaction>
</comment>
<dbReference type="UniPathway" id="UPA00060">
    <property type="reaction ID" value="UER00139"/>
</dbReference>
<feature type="domain" description="Thiamine phosphate synthase/TenI" evidence="15">
    <location>
        <begin position="16"/>
        <end position="221"/>
    </location>
</feature>
<dbReference type="InterPro" id="IPR013785">
    <property type="entry name" value="Aldolase_TIM"/>
</dbReference>
<dbReference type="InterPro" id="IPR022998">
    <property type="entry name" value="ThiamineP_synth_TenI"/>
</dbReference>
<dbReference type="PANTHER" id="PTHR20857:SF23">
    <property type="entry name" value="THIAMINE BIOSYNTHETIC BIFUNCTIONAL ENZYME"/>
    <property type="match status" value="1"/>
</dbReference>
<dbReference type="GO" id="GO:0005737">
    <property type="term" value="C:cytoplasm"/>
    <property type="evidence" value="ECO:0007669"/>
    <property type="project" value="TreeGrafter"/>
</dbReference>
<dbReference type="SUPFAM" id="SSF51391">
    <property type="entry name" value="Thiamin phosphate synthase"/>
    <property type="match status" value="1"/>
</dbReference>
<evidence type="ECO:0000256" key="6">
    <source>
        <dbReference type="ARBA" id="ARBA00022723"/>
    </source>
</evidence>
<reference evidence="16 17" key="1">
    <citation type="submission" date="2018-10" db="EMBL/GenBank/DDBJ databases">
        <title>Complete genome sequence of Malassezia restricta CBS 7877.</title>
        <authorList>
            <person name="Morand S.C."/>
            <person name="Bertignac M."/>
            <person name="Iltis A."/>
            <person name="Kolder I."/>
            <person name="Pirovano W."/>
            <person name="Jourdain R."/>
            <person name="Clavaud C."/>
        </authorList>
    </citation>
    <scope>NUCLEOTIDE SEQUENCE [LARGE SCALE GENOMIC DNA]</scope>
    <source>
        <strain evidence="16 17">CBS 7877</strain>
    </source>
</reference>
<dbReference type="HAMAP" id="MF_00097">
    <property type="entry name" value="TMP_synthase"/>
    <property type="match status" value="1"/>
</dbReference>
<dbReference type="GO" id="GO:0000287">
    <property type="term" value="F:magnesium ion binding"/>
    <property type="evidence" value="ECO:0007669"/>
    <property type="project" value="InterPro"/>
</dbReference>
<dbReference type="InterPro" id="IPR034291">
    <property type="entry name" value="TMP_synthase"/>
</dbReference>
<dbReference type="Pfam" id="PF02581">
    <property type="entry name" value="TMP-TENI"/>
    <property type="match status" value="1"/>
</dbReference>
<name>A0A3G2S2F2_MALR7</name>
<evidence type="ECO:0000256" key="14">
    <source>
        <dbReference type="ARBA" id="ARBA00047883"/>
    </source>
</evidence>
<evidence type="ECO:0000256" key="3">
    <source>
        <dbReference type="ARBA" id="ARBA00004868"/>
    </source>
</evidence>
<evidence type="ECO:0000256" key="4">
    <source>
        <dbReference type="ARBA" id="ARBA00005165"/>
    </source>
</evidence>
<dbReference type="EC" id="2.7.1.50" evidence="16"/>
<dbReference type="Gene3D" id="3.20.20.70">
    <property type="entry name" value="Aldolase class I"/>
    <property type="match status" value="1"/>
</dbReference>
<keyword evidence="9" id="KW-0067">ATP-binding</keyword>
<protein>
    <submittedName>
        <fullName evidence="16">Hydroxyethylthiazole kinase</fullName>
        <ecNumber evidence="16">2.7.1.50</ecNumber>
    </submittedName>
</protein>
<evidence type="ECO:0000256" key="2">
    <source>
        <dbReference type="ARBA" id="ARBA00001946"/>
    </source>
</evidence>
<evidence type="ECO:0000256" key="8">
    <source>
        <dbReference type="ARBA" id="ARBA00022777"/>
    </source>
</evidence>
<dbReference type="GO" id="GO:0004417">
    <property type="term" value="F:hydroxyethylthiazole kinase activity"/>
    <property type="evidence" value="ECO:0007669"/>
    <property type="project" value="UniProtKB-EC"/>
</dbReference>
<dbReference type="InterPro" id="IPR036206">
    <property type="entry name" value="ThiamineP_synth_sf"/>
</dbReference>
<keyword evidence="17" id="KW-1185">Reference proteome</keyword>
<dbReference type="CDD" id="cd01170">
    <property type="entry name" value="THZ_kinase"/>
    <property type="match status" value="1"/>
</dbReference>
<evidence type="ECO:0000256" key="12">
    <source>
        <dbReference type="ARBA" id="ARBA00047334"/>
    </source>
</evidence>
<evidence type="ECO:0000256" key="11">
    <source>
        <dbReference type="ARBA" id="ARBA00022977"/>
    </source>
</evidence>
<evidence type="ECO:0000256" key="13">
    <source>
        <dbReference type="ARBA" id="ARBA00047851"/>
    </source>
</evidence>
<dbReference type="GO" id="GO:0004789">
    <property type="term" value="F:thiamine-phosphate diphosphorylase activity"/>
    <property type="evidence" value="ECO:0007669"/>
    <property type="project" value="UniProtKB-EC"/>
</dbReference>
<evidence type="ECO:0000313" key="16">
    <source>
        <dbReference type="EMBL" id="AYO42241.1"/>
    </source>
</evidence>
<dbReference type="GO" id="GO:0005524">
    <property type="term" value="F:ATP binding"/>
    <property type="evidence" value="ECO:0007669"/>
    <property type="project" value="UniProtKB-KW"/>
</dbReference>
<evidence type="ECO:0000256" key="7">
    <source>
        <dbReference type="ARBA" id="ARBA00022741"/>
    </source>
</evidence>
<evidence type="ECO:0000313" key="17">
    <source>
        <dbReference type="Proteomes" id="UP000269793"/>
    </source>
</evidence>
<accession>A0A3G2S2F2</accession>